<comment type="caution">
    <text evidence="2">The sequence shown here is derived from an EMBL/GenBank/DDBJ whole genome shotgun (WGS) entry which is preliminary data.</text>
</comment>
<keyword evidence="3" id="KW-1185">Reference proteome</keyword>
<name>A0ABS0TK78_9FLAO</name>
<keyword evidence="1" id="KW-0472">Membrane</keyword>
<keyword evidence="1" id="KW-1133">Transmembrane helix</keyword>
<feature type="transmembrane region" description="Helical" evidence="1">
    <location>
        <begin position="38"/>
        <end position="57"/>
    </location>
</feature>
<evidence type="ECO:0000256" key="1">
    <source>
        <dbReference type="SAM" id="Phobius"/>
    </source>
</evidence>
<sequence>MQLKFKIISIILFLIDAFLLIINTKCRDETLSVIQDLTFGKFFLYLGIACFVFYLIIVKFKKAFNVILIFAIIFFCISMFFNLRLAKDNYDRIQCNKGISEYYEYFEYESCEKIKKRFEDDLINGQLKYFLEPYNSDLEFEQRLREIHSIKLVEKSCTQFTSMECYNDLVKDYIKKIE</sequence>
<evidence type="ECO:0000313" key="2">
    <source>
        <dbReference type="EMBL" id="MBI6121457.1"/>
    </source>
</evidence>
<protein>
    <submittedName>
        <fullName evidence="2">Uncharacterized protein</fullName>
    </submittedName>
</protein>
<accession>A0ABS0TK78</accession>
<organism evidence="2 3">
    <name type="scientific">Salegentibacter maritimus</name>
    <dbReference type="NCBI Taxonomy" id="2794347"/>
    <lineage>
        <taxon>Bacteria</taxon>
        <taxon>Pseudomonadati</taxon>
        <taxon>Bacteroidota</taxon>
        <taxon>Flavobacteriia</taxon>
        <taxon>Flavobacteriales</taxon>
        <taxon>Flavobacteriaceae</taxon>
        <taxon>Salegentibacter</taxon>
    </lineage>
</organism>
<feature type="transmembrane region" description="Helical" evidence="1">
    <location>
        <begin position="63"/>
        <end position="83"/>
    </location>
</feature>
<proteinExistence type="predicted"/>
<feature type="transmembrane region" description="Helical" evidence="1">
    <location>
        <begin position="6"/>
        <end position="26"/>
    </location>
</feature>
<gene>
    <name evidence="2" type="ORF">I6U50_15665</name>
</gene>
<reference evidence="2 3" key="1">
    <citation type="submission" date="2020-12" db="EMBL/GenBank/DDBJ databases">
        <title>Salegentibacter orientalis sp. nov., isolated from costal sediment.</title>
        <authorList>
            <person name="Lian F.-B."/>
        </authorList>
    </citation>
    <scope>NUCLEOTIDE SEQUENCE [LARGE SCALE GENOMIC DNA]</scope>
    <source>
        <strain evidence="2 3">F60176</strain>
    </source>
</reference>
<keyword evidence="1" id="KW-0812">Transmembrane</keyword>
<dbReference type="EMBL" id="JAEHNY010000021">
    <property type="protein sequence ID" value="MBI6121457.1"/>
    <property type="molecule type" value="Genomic_DNA"/>
</dbReference>
<evidence type="ECO:0000313" key="3">
    <source>
        <dbReference type="Proteomes" id="UP000635665"/>
    </source>
</evidence>
<dbReference type="Proteomes" id="UP000635665">
    <property type="component" value="Unassembled WGS sequence"/>
</dbReference>